<feature type="signal peptide" evidence="2">
    <location>
        <begin position="1"/>
        <end position="22"/>
    </location>
</feature>
<accession>A0A2I0UPB0</accession>
<dbReference type="Proteomes" id="UP000233556">
    <property type="component" value="Unassembled WGS sequence"/>
</dbReference>
<keyword evidence="3" id="KW-0808">Transferase</keyword>
<feature type="region of interest" description="Disordered" evidence="1">
    <location>
        <begin position="143"/>
        <end position="168"/>
    </location>
</feature>
<keyword evidence="4" id="KW-1185">Reference proteome</keyword>
<dbReference type="AlphaFoldDB" id="A0A2I0UPB0"/>
<organism evidence="3 4">
    <name type="scientific">Limosa lapponica baueri</name>
    <dbReference type="NCBI Taxonomy" id="1758121"/>
    <lineage>
        <taxon>Eukaryota</taxon>
        <taxon>Metazoa</taxon>
        <taxon>Chordata</taxon>
        <taxon>Craniata</taxon>
        <taxon>Vertebrata</taxon>
        <taxon>Euteleostomi</taxon>
        <taxon>Archelosauria</taxon>
        <taxon>Archosauria</taxon>
        <taxon>Dinosauria</taxon>
        <taxon>Saurischia</taxon>
        <taxon>Theropoda</taxon>
        <taxon>Coelurosauria</taxon>
        <taxon>Aves</taxon>
        <taxon>Neognathae</taxon>
        <taxon>Neoaves</taxon>
        <taxon>Charadriiformes</taxon>
        <taxon>Scolopacidae</taxon>
        <taxon>Limosa</taxon>
    </lineage>
</organism>
<keyword evidence="2" id="KW-0732">Signal</keyword>
<evidence type="ECO:0000313" key="3">
    <source>
        <dbReference type="EMBL" id="PKU47879.1"/>
    </source>
</evidence>
<evidence type="ECO:0000313" key="4">
    <source>
        <dbReference type="Proteomes" id="UP000233556"/>
    </source>
</evidence>
<feature type="chain" id="PRO_5014144532" evidence="2">
    <location>
        <begin position="23"/>
        <end position="168"/>
    </location>
</feature>
<proteinExistence type="predicted"/>
<keyword evidence="3" id="KW-0548">Nucleotidyltransferase</keyword>
<reference evidence="4" key="1">
    <citation type="submission" date="2017-11" db="EMBL/GenBank/DDBJ databases">
        <authorList>
            <person name="Lima N.C."/>
            <person name="Parody-Merino A.M."/>
            <person name="Battley P.F."/>
            <person name="Fidler A.E."/>
            <person name="Prosdocimi F."/>
        </authorList>
    </citation>
    <scope>NUCLEOTIDE SEQUENCE [LARGE SCALE GENOMIC DNA]</scope>
</reference>
<sequence>MSGIPQGLVVGLVLFNIFVGNMDVGIKCTLSKFVNDTKLCGAVNVLEGKDDIKRDFDRLEKWACANLMKFNKAKCKLLHMGWDNPKHKYRLGREWIDSSPEEKDLRVLVDKKLNMSQQCVLTVQKANCILGCNQKKCGQQMEGGDSAPLLRSGENPPGVLHPTLEPPT</sequence>
<dbReference type="OrthoDB" id="10056483at2759"/>
<dbReference type="PANTHER" id="PTHR33332">
    <property type="entry name" value="REVERSE TRANSCRIPTASE DOMAIN-CONTAINING PROTEIN"/>
    <property type="match status" value="1"/>
</dbReference>
<dbReference type="GO" id="GO:0003964">
    <property type="term" value="F:RNA-directed DNA polymerase activity"/>
    <property type="evidence" value="ECO:0007669"/>
    <property type="project" value="UniProtKB-KW"/>
</dbReference>
<evidence type="ECO:0000256" key="2">
    <source>
        <dbReference type="SAM" id="SignalP"/>
    </source>
</evidence>
<evidence type="ECO:0000256" key="1">
    <source>
        <dbReference type="SAM" id="MobiDB-lite"/>
    </source>
</evidence>
<protein>
    <submittedName>
        <fullName evidence="3">Rna-directed dna polymerase from mobile element jockey-like</fullName>
    </submittedName>
</protein>
<name>A0A2I0UPB0_LIMLA</name>
<dbReference type="EMBL" id="KZ505666">
    <property type="protein sequence ID" value="PKU47879.1"/>
    <property type="molecule type" value="Genomic_DNA"/>
</dbReference>
<keyword evidence="3" id="KW-0695">RNA-directed DNA polymerase</keyword>
<gene>
    <name evidence="3" type="ORF">llap_1795</name>
</gene>
<reference evidence="4" key="2">
    <citation type="submission" date="2017-12" db="EMBL/GenBank/DDBJ databases">
        <title>Genome sequence of the Bar-tailed Godwit (Limosa lapponica baueri).</title>
        <authorList>
            <person name="Lima N.C.B."/>
            <person name="Parody-Merino A.M."/>
            <person name="Battley P.F."/>
            <person name="Fidler A.E."/>
            <person name="Prosdocimi F."/>
        </authorList>
    </citation>
    <scope>NUCLEOTIDE SEQUENCE [LARGE SCALE GENOMIC DNA]</scope>
</reference>